<accession>X0PAK2</accession>
<dbReference type="PATRIC" id="fig|1423743.5.peg.1083"/>
<proteinExistence type="predicted"/>
<dbReference type="Proteomes" id="UP000019488">
    <property type="component" value="Unassembled WGS sequence"/>
</dbReference>
<dbReference type="Proteomes" id="UP000051966">
    <property type="component" value="Unassembled WGS sequence"/>
</dbReference>
<dbReference type="STRING" id="1423743.FD41_GL001052"/>
<dbReference type="EMBL" id="BAKI01000014">
    <property type="protein sequence ID" value="GAF36609.1"/>
    <property type="molecule type" value="Genomic_DNA"/>
</dbReference>
<sequence length="159" mass="17586">MTNKTDVLVIYFSVSGNTKRAAEEIARKTGADVIKLNPEVPYPSDYSALTAVAKKQLDQHELPALANQKIDLAAYNVVFIGYPAWWAQPPMLFHTFFKSVRFTGQEVIPFMTSVSSKVEESVPVLEKLLQGDTELLAGLTANSPKQIDAFLKAEGLIRE</sequence>
<gene>
    <name evidence="3" type="ORF">FD41_GL001052</name>
    <name evidence="2" type="ORF">JCM14108_1583</name>
</gene>
<comment type="caution">
    <text evidence="2">The sequence shown here is derived from an EMBL/GenBank/DDBJ whole genome shotgun (WGS) entry which is preliminary data.</text>
</comment>
<dbReference type="eggNOG" id="COG0716">
    <property type="taxonomic scope" value="Bacteria"/>
</dbReference>
<reference evidence="2" key="1">
    <citation type="journal article" date="2014" name="Genome Announc.">
        <title>Draft Genome Sequences of Two Lactobacillus Strains, L. farraginis JCM 14108T and L. composti JCM 14202T, Isolated from Compost of Distilled Shochu Residue.</title>
        <authorList>
            <person name="Yuki M."/>
            <person name="Oshima K."/>
            <person name="Suda W."/>
            <person name="Kitahara M."/>
            <person name="Kitamura K."/>
            <person name="Iida T."/>
            <person name="Hattori M."/>
            <person name="Ohkuma M."/>
        </authorList>
    </citation>
    <scope>NUCLEOTIDE SEQUENCE [LARGE SCALE GENOMIC DNA]</scope>
    <source>
        <strain evidence="2">JCM 14108</strain>
    </source>
</reference>
<dbReference type="PANTHER" id="PTHR39201:SF1">
    <property type="entry name" value="FLAVODOXIN-LIKE DOMAIN-CONTAINING PROTEIN"/>
    <property type="match status" value="1"/>
</dbReference>
<evidence type="ECO:0000313" key="2">
    <source>
        <dbReference type="EMBL" id="GAF36609.1"/>
    </source>
</evidence>
<protein>
    <submittedName>
        <fullName evidence="2">Flavodoxin</fullName>
    </submittedName>
</protein>
<organism evidence="2 4">
    <name type="scientific">Lentilactobacillus farraginis DSM 18382 = JCM 14108</name>
    <dbReference type="NCBI Taxonomy" id="1423743"/>
    <lineage>
        <taxon>Bacteria</taxon>
        <taxon>Bacillati</taxon>
        <taxon>Bacillota</taxon>
        <taxon>Bacilli</taxon>
        <taxon>Lactobacillales</taxon>
        <taxon>Lactobacillaceae</taxon>
        <taxon>Lentilactobacillus</taxon>
    </lineage>
</organism>
<dbReference type="GO" id="GO:0010181">
    <property type="term" value="F:FMN binding"/>
    <property type="evidence" value="ECO:0007669"/>
    <property type="project" value="InterPro"/>
</dbReference>
<evidence type="ECO:0000259" key="1">
    <source>
        <dbReference type="Pfam" id="PF12682"/>
    </source>
</evidence>
<dbReference type="SUPFAM" id="SSF52218">
    <property type="entry name" value="Flavoproteins"/>
    <property type="match status" value="1"/>
</dbReference>
<dbReference type="AlphaFoldDB" id="X0PAK2"/>
<name>X0PAK2_9LACO</name>
<dbReference type="EMBL" id="AZFY01000124">
    <property type="protein sequence ID" value="KRM03806.1"/>
    <property type="molecule type" value="Genomic_DNA"/>
</dbReference>
<dbReference type="RefSeq" id="WP_035179471.1">
    <property type="nucleotide sequence ID" value="NZ_AZFY01000124.1"/>
</dbReference>
<evidence type="ECO:0000313" key="4">
    <source>
        <dbReference type="Proteomes" id="UP000019488"/>
    </source>
</evidence>
<evidence type="ECO:0000313" key="5">
    <source>
        <dbReference type="Proteomes" id="UP000051966"/>
    </source>
</evidence>
<dbReference type="PANTHER" id="PTHR39201">
    <property type="entry name" value="EXPORTED PROTEIN-RELATED"/>
    <property type="match status" value="1"/>
</dbReference>
<dbReference type="InterPro" id="IPR029039">
    <property type="entry name" value="Flavoprotein-like_sf"/>
</dbReference>
<dbReference type="Gene3D" id="3.40.50.360">
    <property type="match status" value="1"/>
</dbReference>
<dbReference type="GO" id="GO:0016651">
    <property type="term" value="F:oxidoreductase activity, acting on NAD(P)H"/>
    <property type="evidence" value="ECO:0007669"/>
    <property type="project" value="UniProtKB-ARBA"/>
</dbReference>
<reference evidence="3 5" key="2">
    <citation type="journal article" date="2015" name="Genome Announc.">
        <title>Expanding the biotechnology potential of lactobacilli through comparative genomics of 213 strains and associated genera.</title>
        <authorList>
            <person name="Sun Z."/>
            <person name="Harris H.M."/>
            <person name="McCann A."/>
            <person name="Guo C."/>
            <person name="Argimon S."/>
            <person name="Zhang W."/>
            <person name="Yang X."/>
            <person name="Jeffery I.B."/>
            <person name="Cooney J.C."/>
            <person name="Kagawa T.F."/>
            <person name="Liu W."/>
            <person name="Song Y."/>
            <person name="Salvetti E."/>
            <person name="Wrobel A."/>
            <person name="Rasinkangas P."/>
            <person name="Parkhill J."/>
            <person name="Rea M.C."/>
            <person name="O'Sullivan O."/>
            <person name="Ritari J."/>
            <person name="Douillard F.P."/>
            <person name="Paul Ross R."/>
            <person name="Yang R."/>
            <person name="Briner A.E."/>
            <person name="Felis G.E."/>
            <person name="de Vos W.M."/>
            <person name="Barrangou R."/>
            <person name="Klaenhammer T.R."/>
            <person name="Caufield P.W."/>
            <person name="Cui Y."/>
            <person name="Zhang H."/>
            <person name="O'Toole P.W."/>
        </authorList>
    </citation>
    <scope>NUCLEOTIDE SEQUENCE [LARGE SCALE GENOMIC DNA]</scope>
    <source>
        <strain evidence="3 5">DSM 18382</strain>
    </source>
</reference>
<feature type="domain" description="Flavodoxin-like" evidence="1">
    <location>
        <begin position="7"/>
        <end position="126"/>
    </location>
</feature>
<dbReference type="Pfam" id="PF12682">
    <property type="entry name" value="Flavodoxin_4"/>
    <property type="match status" value="1"/>
</dbReference>
<keyword evidence="5" id="KW-1185">Reference proteome</keyword>
<dbReference type="OrthoDB" id="9806505at2"/>
<evidence type="ECO:0000313" key="3">
    <source>
        <dbReference type="EMBL" id="KRM03806.1"/>
    </source>
</evidence>
<dbReference type="InterPro" id="IPR008254">
    <property type="entry name" value="Flavodoxin/NO_synth"/>
</dbReference>